<dbReference type="PANTHER" id="PTHR43479">
    <property type="entry name" value="ACREF/ENVCD OPERON REPRESSOR-RELATED"/>
    <property type="match status" value="1"/>
</dbReference>
<dbReference type="AlphaFoldDB" id="A0A172UFZ4"/>
<evidence type="ECO:0000256" key="2">
    <source>
        <dbReference type="PROSITE-ProRule" id="PRU00335"/>
    </source>
</evidence>
<name>A0A172UFZ4_9MYCO</name>
<dbReference type="PANTHER" id="PTHR43479:SF11">
    <property type="entry name" value="ACREF_ENVCD OPERON REPRESSOR-RELATED"/>
    <property type="match status" value="1"/>
</dbReference>
<dbReference type="InterPro" id="IPR050624">
    <property type="entry name" value="HTH-type_Tx_Regulator"/>
</dbReference>
<dbReference type="GO" id="GO:0003677">
    <property type="term" value="F:DNA binding"/>
    <property type="evidence" value="ECO:0007669"/>
    <property type="project" value="UniProtKB-UniRule"/>
</dbReference>
<dbReference type="OrthoDB" id="4331447at2"/>
<dbReference type="SUPFAM" id="SSF46689">
    <property type="entry name" value="Homeodomain-like"/>
    <property type="match status" value="1"/>
</dbReference>
<protein>
    <submittedName>
        <fullName evidence="4">TetR family transcriptional regulator</fullName>
    </submittedName>
</protein>
<accession>A0A172UFZ4</accession>
<dbReference type="RefSeq" id="WP_067989802.1">
    <property type="nucleotide sequence ID" value="NZ_JBFUXV010000132.1"/>
</dbReference>
<evidence type="ECO:0000259" key="3">
    <source>
        <dbReference type="PROSITE" id="PS50977"/>
    </source>
</evidence>
<keyword evidence="5" id="KW-1185">Reference proteome</keyword>
<feature type="domain" description="HTH tetR-type" evidence="3">
    <location>
        <begin position="20"/>
        <end position="79"/>
    </location>
</feature>
<dbReference type="STRING" id="1682113.A7U43_00395"/>
<feature type="DNA-binding region" description="H-T-H motif" evidence="2">
    <location>
        <begin position="42"/>
        <end position="61"/>
    </location>
</feature>
<keyword evidence="1 2" id="KW-0238">DNA-binding</keyword>
<proteinExistence type="predicted"/>
<dbReference type="Proteomes" id="UP000077143">
    <property type="component" value="Chromosome"/>
</dbReference>
<dbReference type="Gene3D" id="1.10.357.10">
    <property type="entry name" value="Tetracycline Repressor, domain 2"/>
    <property type="match status" value="1"/>
</dbReference>
<evidence type="ECO:0000256" key="1">
    <source>
        <dbReference type="ARBA" id="ARBA00023125"/>
    </source>
</evidence>
<evidence type="ECO:0000313" key="4">
    <source>
        <dbReference type="EMBL" id="ANE77988.1"/>
    </source>
</evidence>
<dbReference type="EMBL" id="CP015596">
    <property type="protein sequence ID" value="ANE77988.1"/>
    <property type="molecule type" value="Genomic_DNA"/>
</dbReference>
<reference evidence="4 5" key="1">
    <citation type="submission" date="2016-05" db="EMBL/GenBank/DDBJ databases">
        <title>Complete genome sequence of a phthalic acid esters degrading Mycobacterium sp. YC-RL4.</title>
        <authorList>
            <person name="Ren L."/>
            <person name="Fan S."/>
            <person name="Ruth N."/>
            <person name="Jia Y."/>
            <person name="Wang J."/>
            <person name="Qiao C."/>
        </authorList>
    </citation>
    <scope>NUCLEOTIDE SEQUENCE [LARGE SCALE GENOMIC DNA]</scope>
    <source>
        <strain evidence="4 5">YC-RL4</strain>
    </source>
</reference>
<organism evidence="4 5">
    <name type="scientific">Mycobacterium adipatum</name>
    <dbReference type="NCBI Taxonomy" id="1682113"/>
    <lineage>
        <taxon>Bacteria</taxon>
        <taxon>Bacillati</taxon>
        <taxon>Actinomycetota</taxon>
        <taxon>Actinomycetes</taxon>
        <taxon>Mycobacteriales</taxon>
        <taxon>Mycobacteriaceae</taxon>
        <taxon>Mycobacterium</taxon>
    </lineage>
</organism>
<dbReference type="InterPro" id="IPR001647">
    <property type="entry name" value="HTH_TetR"/>
</dbReference>
<sequence length="205" mass="22431">MDDMTQLRPYRGVAAPQRLAERRRRFLQAGLDLLGETYDELTVRAICRRSGIATRHFYEAFIDKDEFVAAVFDSVIGEIATTTQAAVAAVPGPEQNRAGITNLVRTIADDARIGKLLFDPQLSNAVLVRKRAELGGFFAVLAGQHAQTVLNQQDSDQIKALAHFIVGGVNQTLHGWLAGSIALSREELIDFLTALLDTFPDPGRG</sequence>
<dbReference type="PROSITE" id="PS50977">
    <property type="entry name" value="HTH_TETR_2"/>
    <property type="match status" value="1"/>
</dbReference>
<dbReference type="Pfam" id="PF00440">
    <property type="entry name" value="TetR_N"/>
    <property type="match status" value="1"/>
</dbReference>
<gene>
    <name evidence="4" type="ORF">A7U43_00395</name>
</gene>
<dbReference type="KEGG" id="madi:A7U43_00395"/>
<evidence type="ECO:0000313" key="5">
    <source>
        <dbReference type="Proteomes" id="UP000077143"/>
    </source>
</evidence>
<dbReference type="InterPro" id="IPR009057">
    <property type="entry name" value="Homeodomain-like_sf"/>
</dbReference>